<dbReference type="Proteomes" id="UP000177273">
    <property type="component" value="Unassembled WGS sequence"/>
</dbReference>
<dbReference type="GO" id="GO:0016620">
    <property type="term" value="F:oxidoreductase activity, acting on the aldehyde or oxo group of donors, NAD or NADP as acceptor"/>
    <property type="evidence" value="ECO:0007669"/>
    <property type="project" value="InterPro"/>
</dbReference>
<keyword evidence="4" id="KW-1185">Reference proteome</keyword>
<name>A0A9Q5P0I3_9LACT</name>
<keyword evidence="1" id="KW-0560">Oxidoreductase</keyword>
<evidence type="ECO:0000256" key="1">
    <source>
        <dbReference type="ARBA" id="ARBA00023002"/>
    </source>
</evidence>
<protein>
    <recommendedName>
        <fullName evidence="2">Aldehyde dehydrogenase domain-containing protein</fullName>
    </recommendedName>
</protein>
<evidence type="ECO:0000313" key="4">
    <source>
        <dbReference type="Proteomes" id="UP000177273"/>
    </source>
</evidence>
<dbReference type="Pfam" id="PF00171">
    <property type="entry name" value="Aldedh"/>
    <property type="match status" value="1"/>
</dbReference>
<feature type="domain" description="Aldehyde dehydrogenase" evidence="2">
    <location>
        <begin position="8"/>
        <end position="273"/>
    </location>
</feature>
<dbReference type="InterPro" id="IPR016161">
    <property type="entry name" value="Ald_DH/histidinol_DH"/>
</dbReference>
<gene>
    <name evidence="3" type="ORF">BG262_08160</name>
</gene>
<dbReference type="CDD" id="cd07122">
    <property type="entry name" value="ALDH_F20_ACDH"/>
    <property type="match status" value="1"/>
</dbReference>
<dbReference type="InterPro" id="IPR015590">
    <property type="entry name" value="Aldehyde_DH_dom"/>
</dbReference>
<dbReference type="PANTHER" id="PTHR11699">
    <property type="entry name" value="ALDEHYDE DEHYDROGENASE-RELATED"/>
    <property type="match status" value="1"/>
</dbReference>
<reference evidence="4" key="1">
    <citation type="submission" date="2016-09" db="EMBL/GenBank/DDBJ databases">
        <title>Draft genome sequence of a novel species of the family Streptococcaceae isolated from flowers.</title>
        <authorList>
            <person name="Chuah L.-O."/>
            <person name="Yap K.-P."/>
            <person name="Thong K.L."/>
            <person name="Liong M.T."/>
            <person name="Ahmad R."/>
            <person name="Rusul G."/>
        </authorList>
    </citation>
    <scope>NUCLEOTIDE SEQUENCE [LARGE SCALE GENOMIC DNA]</scope>
    <source>
        <strain evidence="4">HibF3</strain>
    </source>
</reference>
<evidence type="ECO:0000313" key="3">
    <source>
        <dbReference type="EMBL" id="OFI47668.1"/>
    </source>
</evidence>
<dbReference type="InterPro" id="IPR016162">
    <property type="entry name" value="Ald_DH_N"/>
</dbReference>
<dbReference type="SUPFAM" id="SSF53720">
    <property type="entry name" value="ALDH-like"/>
    <property type="match status" value="1"/>
</dbReference>
<dbReference type="Gene3D" id="3.40.309.10">
    <property type="entry name" value="Aldehyde Dehydrogenase, Chain A, domain 2"/>
    <property type="match status" value="1"/>
</dbReference>
<dbReference type="InterPro" id="IPR016163">
    <property type="entry name" value="Ald_DH_C"/>
</dbReference>
<dbReference type="AlphaFoldDB" id="A0A9Q5P0I3"/>
<comment type="caution">
    <text evidence="3">The sequence shown here is derived from an EMBL/GenBank/DDBJ whole genome shotgun (WGS) entry which is preliminary data.</text>
</comment>
<sequence>MLETTQKTALSESIDSLVIKANEALNEMNNFDQSQVDKIIGRMSEVAMQNVEKLAKMAHEETGRGVYEHKVIKNTFAAENVYNDIKNEATVGIIKEDTEKGLMYVAEPVGVICGVVPTTNPTSTTIFKSLIALKTRNPIIFAFHPAAQKSSSETARLMRDAAIEAGAPENCIQWVTEPSIEATGLLMNNPGVAIVLATGGAAMVRAAYSTGKPALGVGPGNVPAYVEKSANIKRSVEDIFNSKIFDNGMICAAEQVLIVDEDIYDEVKSELETKDTYFVRDEDIPRLEDVVLNEEKTMVNGAIVGLPATVIAKMAGITDVPENTKMLIAEIDDVGVDYPLSREKLSPVLAMVKSSDSKDGINKVERMLNVAGLGHTACIHTEDKELQKEFGRRIKACRILVNSPSSQGAIGDLFNNLTPSLTLGCGSYGRNSLSHNTTAMDLLNIKRIALRKEDL</sequence>
<accession>A0A9Q5P0I3</accession>
<evidence type="ECO:0000259" key="2">
    <source>
        <dbReference type="Pfam" id="PF00171"/>
    </source>
</evidence>
<organism evidence="3 4">
    <name type="scientific">Floricoccus penangensis</name>
    <dbReference type="NCBI Taxonomy" id="1859475"/>
    <lineage>
        <taxon>Bacteria</taxon>
        <taxon>Bacillati</taxon>
        <taxon>Bacillota</taxon>
        <taxon>Bacilli</taxon>
        <taxon>Lactobacillales</taxon>
        <taxon>Streptococcaceae</taxon>
        <taxon>Floricoccus</taxon>
    </lineage>
</organism>
<dbReference type="OrthoDB" id="9815791at2"/>
<proteinExistence type="predicted"/>
<dbReference type="Gene3D" id="3.40.605.10">
    <property type="entry name" value="Aldehyde Dehydrogenase, Chain A, domain 1"/>
    <property type="match status" value="1"/>
</dbReference>
<dbReference type="EMBL" id="MKIQ01000003">
    <property type="protein sequence ID" value="OFI47668.1"/>
    <property type="molecule type" value="Genomic_DNA"/>
</dbReference>